<evidence type="ECO:0000313" key="2">
    <source>
        <dbReference type="EMBL" id="WUR05198.1"/>
    </source>
</evidence>
<protein>
    <submittedName>
        <fullName evidence="2">WD40 repeat domain-containing protein</fullName>
    </submittedName>
</protein>
<dbReference type="InterPro" id="IPR036322">
    <property type="entry name" value="WD40_repeat_dom_sf"/>
</dbReference>
<organism evidence="2 3">
    <name type="scientific">Vairimorpha necatrix</name>
    <dbReference type="NCBI Taxonomy" id="6039"/>
    <lineage>
        <taxon>Eukaryota</taxon>
        <taxon>Fungi</taxon>
        <taxon>Fungi incertae sedis</taxon>
        <taxon>Microsporidia</taxon>
        <taxon>Nosematidae</taxon>
        <taxon>Vairimorpha</taxon>
    </lineage>
</organism>
<feature type="compositionally biased region" description="Low complexity" evidence="1">
    <location>
        <begin position="331"/>
        <end position="341"/>
    </location>
</feature>
<dbReference type="RefSeq" id="XP_065331343.1">
    <property type="nucleotide sequence ID" value="XM_065475271.1"/>
</dbReference>
<feature type="compositionally biased region" description="Basic and acidic residues" evidence="1">
    <location>
        <begin position="320"/>
        <end position="330"/>
    </location>
</feature>
<keyword evidence="3" id="KW-1185">Reference proteome</keyword>
<evidence type="ECO:0000313" key="3">
    <source>
        <dbReference type="Proteomes" id="UP001334084"/>
    </source>
</evidence>
<name>A0AAX4JI48_9MICR</name>
<proteinExistence type="predicted"/>
<dbReference type="SUPFAM" id="SSF50978">
    <property type="entry name" value="WD40 repeat-like"/>
    <property type="match status" value="1"/>
</dbReference>
<dbReference type="AlphaFoldDB" id="A0AAX4JI48"/>
<reference evidence="2" key="1">
    <citation type="journal article" date="2024" name="BMC Genomics">
        <title>Functional annotation of a divergent genome using sequence and structure-based similarity.</title>
        <authorList>
            <person name="Svedberg D."/>
            <person name="Winiger R.R."/>
            <person name="Berg A."/>
            <person name="Sharma H."/>
            <person name="Tellgren-Roth C."/>
            <person name="Debrunner-Vossbrinck B.A."/>
            <person name="Vossbrinck C.R."/>
            <person name="Barandun J."/>
        </authorList>
    </citation>
    <scope>NUCLEOTIDE SEQUENCE</scope>
    <source>
        <strain evidence="2">Illinois isolate</strain>
    </source>
</reference>
<sequence>MKVLYTDLFIIKLTDSKLQFLNSSSLKESHVIRSPTVTCFSLLNPSTLLFGNQNGSLIKLCLNSFSQHILHSSKNVLSSLFVLDNFIYCGYTDGTIIKFKYSSNLSIFKSFSHTLPILNLISNGEQILISDMSGKVTSYPSKIVYDLINPIFVYKYYIFISEKNFLYCLTHNSLSSYLQTNTKILKYQFTNNGGVLFIMLYDSIIVYDFNNKREIRSIEKSYIDFLYDEKNNWIVGFYEKSKEKIENVLMDEYEEMENVVFEENKIQNRIVKITEDEEYNFNDENYYDEYDDEYYEDELEEVKKPKKKINSDRNLNINNKSDKNSTEKNLKNLFNNNNTDNNKYDKTKNNIYDINKSDKNNHKLLYRKTLLSDESEEYTDSIPYISIFPISNPPDTLFFYSNVGYLLSISAPDYNKIELRFHDRSLQNIEFNDFNNCHMGKFLNSTILIYNNKSIFFHGTFKWSKPISGDIIVDITDKLVIIYDKFIRIYNYKGDEIFNFYISDVSYICSDNNEYLFIFSNNLHIIKYTGIFDIVDKEVVYLPGRVQWATFYEDVVYYKIDEDIFILYKKLSYNILQGVKYPLTVTGGRLVCLEEKKKILPVPNIEYKRFQSVTRNLLLEDSISDETTLFDNPQ</sequence>
<evidence type="ECO:0000256" key="1">
    <source>
        <dbReference type="SAM" id="MobiDB-lite"/>
    </source>
</evidence>
<feature type="region of interest" description="Disordered" evidence="1">
    <location>
        <begin position="311"/>
        <end position="344"/>
    </location>
</feature>
<gene>
    <name evidence="2" type="ORF">VNE69_12183</name>
</gene>
<accession>A0AAX4JI48</accession>
<dbReference type="Proteomes" id="UP001334084">
    <property type="component" value="Chromosome 12"/>
</dbReference>
<dbReference type="KEGG" id="vnx:VNE69_12183"/>
<dbReference type="GeneID" id="90543045"/>
<dbReference type="EMBL" id="CP142737">
    <property type="protein sequence ID" value="WUR05198.1"/>
    <property type="molecule type" value="Genomic_DNA"/>
</dbReference>